<organism evidence="1 2">
    <name type="scientific">Flexivirga alba</name>
    <dbReference type="NCBI Taxonomy" id="702742"/>
    <lineage>
        <taxon>Bacteria</taxon>
        <taxon>Bacillati</taxon>
        <taxon>Actinomycetota</taxon>
        <taxon>Actinomycetes</taxon>
        <taxon>Micrococcales</taxon>
        <taxon>Dermacoccaceae</taxon>
        <taxon>Flexivirga</taxon>
    </lineage>
</organism>
<keyword evidence="2" id="KW-1185">Reference proteome</keyword>
<dbReference type="Proteomes" id="UP001596298">
    <property type="component" value="Unassembled WGS sequence"/>
</dbReference>
<reference evidence="2" key="1">
    <citation type="journal article" date="2019" name="Int. J. Syst. Evol. Microbiol.">
        <title>The Global Catalogue of Microorganisms (GCM) 10K type strain sequencing project: providing services to taxonomists for standard genome sequencing and annotation.</title>
        <authorList>
            <consortium name="The Broad Institute Genomics Platform"/>
            <consortium name="The Broad Institute Genome Sequencing Center for Infectious Disease"/>
            <person name="Wu L."/>
            <person name="Ma J."/>
        </authorList>
    </citation>
    <scope>NUCLEOTIDE SEQUENCE [LARGE SCALE GENOMIC DNA]</scope>
    <source>
        <strain evidence="2">CCUG 58127</strain>
    </source>
</reference>
<accession>A0ABW2ADE6</accession>
<dbReference type="EMBL" id="JBHSWH010000001">
    <property type="protein sequence ID" value="MFC6704862.1"/>
    <property type="molecule type" value="Genomic_DNA"/>
</dbReference>
<comment type="caution">
    <text evidence="1">The sequence shown here is derived from an EMBL/GenBank/DDBJ whole genome shotgun (WGS) entry which is preliminary data.</text>
</comment>
<evidence type="ECO:0000313" key="2">
    <source>
        <dbReference type="Proteomes" id="UP001596298"/>
    </source>
</evidence>
<protein>
    <submittedName>
        <fullName evidence="1">Uncharacterized protein</fullName>
    </submittedName>
</protein>
<dbReference type="RefSeq" id="WP_382399477.1">
    <property type="nucleotide sequence ID" value="NZ_JBHSWH010000001.1"/>
</dbReference>
<gene>
    <name evidence="1" type="ORF">ACFQDH_06170</name>
</gene>
<proteinExistence type="predicted"/>
<sequence length="239" mass="26835">MTDIDLLETAVSDDLGDHTRWFEPGGYSSVALCLIDSIYSTGNHYTGVIDAVRKYRERRGINASADDTASDLASAVKNWGGADALANTTKRWRCWPSTKAPYKADAVLRAAEILAAHRIETIDDVRERLGTPEQQDESPAKKEWLRLPGQRSGLTWTYFLMLAGVPGVKADRMVVRHVSRVLRRDVDPREAARIVSEVATRRNVSRTKLDHAIWRFESGRAVYIEAERPDHLPGQAHTR</sequence>
<name>A0ABW2ADE6_9MICO</name>
<evidence type="ECO:0000313" key="1">
    <source>
        <dbReference type="EMBL" id="MFC6704862.1"/>
    </source>
</evidence>